<dbReference type="RefSeq" id="WP_146960957.1">
    <property type="nucleotide sequence ID" value="NZ_AP019834.1"/>
</dbReference>
<reference evidence="1 2" key="1">
    <citation type="submission" date="2019-07" db="EMBL/GenBank/DDBJ databases">
        <title>Complete Genome Sequence of Leptotrichia wadei Strain JMUB3933.</title>
        <authorList>
            <person name="Watanabe S."/>
            <person name="Cui L."/>
        </authorList>
    </citation>
    <scope>NUCLEOTIDE SEQUENCE [LARGE SCALE GENOMIC DNA]</scope>
    <source>
        <strain evidence="1 2">JMUB3933</strain>
    </source>
</reference>
<organism evidence="1 2">
    <name type="scientific">Leptotrichia wadei</name>
    <dbReference type="NCBI Taxonomy" id="157687"/>
    <lineage>
        <taxon>Bacteria</taxon>
        <taxon>Fusobacteriati</taxon>
        <taxon>Fusobacteriota</taxon>
        <taxon>Fusobacteriia</taxon>
        <taxon>Fusobacteriales</taxon>
        <taxon>Leptotrichiaceae</taxon>
        <taxon>Leptotrichia</taxon>
    </lineage>
</organism>
<name>A0A510K814_9FUSO</name>
<evidence type="ECO:0000313" key="1">
    <source>
        <dbReference type="EMBL" id="BBM47749.1"/>
    </source>
</evidence>
<dbReference type="Proteomes" id="UP000321397">
    <property type="component" value="Chromosome"/>
</dbReference>
<accession>A0A510K814</accession>
<dbReference type="AlphaFoldDB" id="A0A510K814"/>
<gene>
    <name evidence="1" type="ORF">JMUB3933_1250</name>
</gene>
<evidence type="ECO:0000313" key="2">
    <source>
        <dbReference type="Proteomes" id="UP000321397"/>
    </source>
</evidence>
<sequence>MDDKKLMILEEKLKNELSEDKINYINKYKLKLNDKRQWMTTKNNVPERVYFSHNFILKNTILEVIFRKYQLCYAKLKYFRKNLDKFSYFKYDSKLGFIETEFWDIEFFCHKKSGKYIDLRYLQQITEIEVFLEFVNWLESL</sequence>
<proteinExistence type="predicted"/>
<protein>
    <submittedName>
        <fullName evidence="1">Uncharacterized protein</fullName>
    </submittedName>
</protein>
<dbReference type="EMBL" id="AP019834">
    <property type="protein sequence ID" value="BBM47749.1"/>
    <property type="molecule type" value="Genomic_DNA"/>
</dbReference>